<evidence type="ECO:0000256" key="2">
    <source>
        <dbReference type="SAM" id="SignalP"/>
    </source>
</evidence>
<dbReference type="SUPFAM" id="SSF51182">
    <property type="entry name" value="RmlC-like cupins"/>
    <property type="match status" value="1"/>
</dbReference>
<dbReference type="InterPro" id="IPR011051">
    <property type="entry name" value="RmlC_Cupin_sf"/>
</dbReference>
<dbReference type="InterPro" id="IPR014710">
    <property type="entry name" value="RmlC-like_jellyroll"/>
</dbReference>
<proteinExistence type="predicted"/>
<dbReference type="RefSeq" id="WP_201792171.1">
    <property type="nucleotide sequence ID" value="NZ_CP015136.1"/>
</dbReference>
<name>A0A143PEQ2_LUTPR</name>
<feature type="chain" id="PRO_5007511235" description="Cupin type-2 domain-containing protein" evidence="2">
    <location>
        <begin position="21"/>
        <end position="153"/>
    </location>
</feature>
<dbReference type="STRING" id="1855912.LuPra_00216"/>
<dbReference type="PANTHER" id="PTHR35848:SF6">
    <property type="entry name" value="CUPIN TYPE-2 DOMAIN-CONTAINING PROTEIN"/>
    <property type="match status" value="1"/>
</dbReference>
<feature type="signal peptide" evidence="2">
    <location>
        <begin position="1"/>
        <end position="20"/>
    </location>
</feature>
<keyword evidence="2" id="KW-0732">Signal</keyword>
<evidence type="ECO:0000259" key="3">
    <source>
        <dbReference type="Pfam" id="PF07883"/>
    </source>
</evidence>
<dbReference type="InterPro" id="IPR051610">
    <property type="entry name" value="GPI/OXD"/>
</dbReference>
<evidence type="ECO:0000313" key="4">
    <source>
        <dbReference type="EMBL" id="AMY07052.1"/>
    </source>
</evidence>
<keyword evidence="5" id="KW-1185">Reference proteome</keyword>
<sequence length="153" mass="16277" precursor="true">MTTRTFSLALALAAATGAAAAVQRPASDGLLMKSALFTWESVPERPTEQGARRTVFAAPTATLDELEYHTTTLKPGASPHAPHTHKNEELLIIKAGEVEAYVNGEWKLAPTGSLVFFASMVPHTVRNRGTVPATYHVVNWAAPGTKAVSAEAK</sequence>
<protein>
    <recommendedName>
        <fullName evidence="3">Cupin type-2 domain-containing protein</fullName>
    </recommendedName>
</protein>
<dbReference type="Proteomes" id="UP000076079">
    <property type="component" value="Chromosome"/>
</dbReference>
<dbReference type="PANTHER" id="PTHR35848">
    <property type="entry name" value="OXALATE-BINDING PROTEIN"/>
    <property type="match status" value="1"/>
</dbReference>
<keyword evidence="1" id="KW-0479">Metal-binding</keyword>
<accession>A0A143PEQ2</accession>
<dbReference type="Gene3D" id="2.60.120.10">
    <property type="entry name" value="Jelly Rolls"/>
    <property type="match status" value="1"/>
</dbReference>
<dbReference type="EMBL" id="CP015136">
    <property type="protein sequence ID" value="AMY07052.1"/>
    <property type="molecule type" value="Genomic_DNA"/>
</dbReference>
<dbReference type="Pfam" id="PF07883">
    <property type="entry name" value="Cupin_2"/>
    <property type="match status" value="1"/>
</dbReference>
<dbReference type="KEGG" id="abac:LuPra_00216"/>
<organism evidence="4 5">
    <name type="scientific">Luteitalea pratensis</name>
    <dbReference type="NCBI Taxonomy" id="1855912"/>
    <lineage>
        <taxon>Bacteria</taxon>
        <taxon>Pseudomonadati</taxon>
        <taxon>Acidobacteriota</taxon>
        <taxon>Vicinamibacteria</taxon>
        <taxon>Vicinamibacterales</taxon>
        <taxon>Vicinamibacteraceae</taxon>
        <taxon>Luteitalea</taxon>
    </lineage>
</organism>
<dbReference type="AlphaFoldDB" id="A0A143PEQ2"/>
<reference evidence="5" key="2">
    <citation type="submission" date="2016-04" db="EMBL/GenBank/DDBJ databases">
        <title>First Complete Genome Sequence of a Subdivision 6 Acidobacterium.</title>
        <authorList>
            <person name="Huang S."/>
            <person name="Vieira S."/>
            <person name="Bunk B."/>
            <person name="Riedel T."/>
            <person name="Sproeer C."/>
            <person name="Overmann J."/>
        </authorList>
    </citation>
    <scope>NUCLEOTIDE SEQUENCE [LARGE SCALE GENOMIC DNA]</scope>
    <source>
        <strain evidence="5">DSM 100886 HEG_-6_39</strain>
    </source>
</reference>
<dbReference type="GO" id="GO:0046872">
    <property type="term" value="F:metal ion binding"/>
    <property type="evidence" value="ECO:0007669"/>
    <property type="project" value="UniProtKB-KW"/>
</dbReference>
<feature type="domain" description="Cupin type-2" evidence="3">
    <location>
        <begin position="71"/>
        <end position="138"/>
    </location>
</feature>
<dbReference type="CDD" id="cd02209">
    <property type="entry name" value="cupin_XRE_C"/>
    <property type="match status" value="1"/>
</dbReference>
<gene>
    <name evidence="4" type="ORF">LuPra_00216</name>
</gene>
<dbReference type="InterPro" id="IPR013096">
    <property type="entry name" value="Cupin_2"/>
</dbReference>
<evidence type="ECO:0000256" key="1">
    <source>
        <dbReference type="ARBA" id="ARBA00022723"/>
    </source>
</evidence>
<evidence type="ECO:0000313" key="5">
    <source>
        <dbReference type="Proteomes" id="UP000076079"/>
    </source>
</evidence>
<reference evidence="4 5" key="1">
    <citation type="journal article" date="2016" name="Genome Announc.">
        <title>First Complete Genome Sequence of a Subdivision 6 Acidobacterium Strain.</title>
        <authorList>
            <person name="Huang S."/>
            <person name="Vieira S."/>
            <person name="Bunk B."/>
            <person name="Riedel T."/>
            <person name="Sproer C."/>
            <person name="Overmann J."/>
        </authorList>
    </citation>
    <scope>NUCLEOTIDE SEQUENCE [LARGE SCALE GENOMIC DNA]</scope>
    <source>
        <strain evidence="5">DSM 100886 HEG_-6_39</strain>
    </source>
</reference>